<dbReference type="Proteomes" id="UP000694402">
    <property type="component" value="Unassembled WGS sequence"/>
</dbReference>
<evidence type="ECO:0000259" key="1">
    <source>
        <dbReference type="Pfam" id="PF25787"/>
    </source>
</evidence>
<dbReference type="AlphaFoldDB" id="A0AAZ3PBE6"/>
<dbReference type="InterPro" id="IPR009057">
    <property type="entry name" value="Homeodomain-like_sf"/>
</dbReference>
<protein>
    <recommendedName>
        <fullName evidence="1">Sleeping Beauty transposase HTH domain-containing protein</fullName>
    </recommendedName>
</protein>
<dbReference type="Gene3D" id="1.10.10.10">
    <property type="entry name" value="Winged helix-like DNA-binding domain superfamily/Winged helix DNA-binding domain"/>
    <property type="match status" value="1"/>
</dbReference>
<dbReference type="SUPFAM" id="SSF46689">
    <property type="entry name" value="Homeodomain-like"/>
    <property type="match status" value="1"/>
</dbReference>
<sequence length="141" mass="15795">MALEASNRLFDVNWRSTCGCISRPTFKLSASLLDIMGKSKEISQDLRRKKIVDLHKSGSSLGSISKPLKVPCSFVQTMVCKYKHHGTTQLSYRSGRRRVLSPRDEGTLVQINPRTTAKELVKLLEETGTKVSISAVKRVLY</sequence>
<dbReference type="InterPro" id="IPR036388">
    <property type="entry name" value="WH-like_DNA-bd_sf"/>
</dbReference>
<dbReference type="InterPro" id="IPR057667">
    <property type="entry name" value="HTH_SB"/>
</dbReference>
<keyword evidence="3" id="KW-1185">Reference proteome</keyword>
<reference evidence="3" key="1">
    <citation type="journal article" date="2018" name="PLoS ONE">
        <title>Chinook salmon (Oncorhynchus tshawytscha) genome and transcriptome.</title>
        <authorList>
            <person name="Christensen K.A."/>
            <person name="Leong J.S."/>
            <person name="Sakhrani D."/>
            <person name="Biagi C.A."/>
            <person name="Minkley D.R."/>
            <person name="Withler R.E."/>
            <person name="Rondeau E.B."/>
            <person name="Koop B.F."/>
            <person name="Devlin R.H."/>
        </authorList>
    </citation>
    <scope>NUCLEOTIDE SEQUENCE [LARGE SCALE GENOMIC DNA]</scope>
</reference>
<organism evidence="2 3">
    <name type="scientific">Oncorhynchus tshawytscha</name>
    <name type="common">Chinook salmon</name>
    <name type="synonym">Salmo tshawytscha</name>
    <dbReference type="NCBI Taxonomy" id="74940"/>
    <lineage>
        <taxon>Eukaryota</taxon>
        <taxon>Metazoa</taxon>
        <taxon>Chordata</taxon>
        <taxon>Craniata</taxon>
        <taxon>Vertebrata</taxon>
        <taxon>Euteleostomi</taxon>
        <taxon>Actinopterygii</taxon>
        <taxon>Neopterygii</taxon>
        <taxon>Teleostei</taxon>
        <taxon>Protacanthopterygii</taxon>
        <taxon>Salmoniformes</taxon>
        <taxon>Salmonidae</taxon>
        <taxon>Salmoninae</taxon>
        <taxon>Oncorhynchus</taxon>
    </lineage>
</organism>
<evidence type="ECO:0000313" key="2">
    <source>
        <dbReference type="Ensembl" id="ENSOTSP00005113906.1"/>
    </source>
</evidence>
<reference evidence="2" key="2">
    <citation type="submission" date="2025-05" db="UniProtKB">
        <authorList>
            <consortium name="Ensembl"/>
        </authorList>
    </citation>
    <scope>IDENTIFICATION</scope>
</reference>
<dbReference type="Ensembl" id="ENSOTST00005170937.1">
    <property type="protein sequence ID" value="ENSOTSP00005147978.1"/>
    <property type="gene ID" value="ENSOTSG00005059244.1"/>
</dbReference>
<name>A0AAZ3PBE6_ONCTS</name>
<dbReference type="Ensembl" id="ENSOTST00005169720.1">
    <property type="protein sequence ID" value="ENSOTSP00005116157.1"/>
    <property type="gene ID" value="ENSOTSG00005059244.1"/>
</dbReference>
<feature type="domain" description="Sleeping Beauty transposase HTH" evidence="1">
    <location>
        <begin position="36"/>
        <end position="89"/>
    </location>
</feature>
<evidence type="ECO:0000313" key="3">
    <source>
        <dbReference type="Proteomes" id="UP000694402"/>
    </source>
</evidence>
<dbReference type="Pfam" id="PF25787">
    <property type="entry name" value="HTH_SB"/>
    <property type="match status" value="1"/>
</dbReference>
<proteinExistence type="predicted"/>
<dbReference type="Ensembl" id="ENSOTST00005172783.1">
    <property type="protein sequence ID" value="ENSOTSP00005113906.1"/>
    <property type="gene ID" value="ENSOTSG00005059244.1"/>
</dbReference>
<accession>A0AAZ3PBE6</accession>
<dbReference type="GeneTree" id="ENSGT01090000260333"/>